<dbReference type="RefSeq" id="WP_316070652.1">
    <property type="nucleotide sequence ID" value="NZ_JAVNWW010000003.1"/>
</dbReference>
<dbReference type="EMBL" id="JAVNWW010000003">
    <property type="protein sequence ID" value="MDU0808969.1"/>
    <property type="molecule type" value="Genomic_DNA"/>
</dbReference>
<accession>A0ABU3TSY8</accession>
<protein>
    <submittedName>
        <fullName evidence="1">Uncharacterized protein</fullName>
    </submittedName>
</protein>
<name>A0ABU3TSY8_9BACT</name>
<sequence length="89" mass="10688">METKVFKFQCPFCKDKKQYIPQDLSQHFIENHSNISPSKMTDWFRDKAISKINKKTNKNNQFKGYDKKLRNSKNKKWIKVIYTPMGNGR</sequence>
<evidence type="ECO:0000313" key="1">
    <source>
        <dbReference type="EMBL" id="MDU0808969.1"/>
    </source>
</evidence>
<proteinExistence type="predicted"/>
<gene>
    <name evidence="1" type="ORF">PQG45_07970</name>
</gene>
<dbReference type="Proteomes" id="UP001249959">
    <property type="component" value="Unassembled WGS sequence"/>
</dbReference>
<evidence type="ECO:0000313" key="2">
    <source>
        <dbReference type="Proteomes" id="UP001249959"/>
    </source>
</evidence>
<organism evidence="1 2">
    <name type="scientific">Aquirufa regiilacus</name>
    <dbReference type="NCBI Taxonomy" id="3024868"/>
    <lineage>
        <taxon>Bacteria</taxon>
        <taxon>Pseudomonadati</taxon>
        <taxon>Bacteroidota</taxon>
        <taxon>Cytophagia</taxon>
        <taxon>Cytophagales</taxon>
        <taxon>Flectobacillaceae</taxon>
        <taxon>Aquirufa</taxon>
    </lineage>
</organism>
<keyword evidence="2" id="KW-1185">Reference proteome</keyword>
<comment type="caution">
    <text evidence="1">The sequence shown here is derived from an EMBL/GenBank/DDBJ whole genome shotgun (WGS) entry which is preliminary data.</text>
</comment>
<reference evidence="1 2" key="1">
    <citation type="submission" date="2023-09" db="EMBL/GenBank/DDBJ databases">
        <title>Aquirufa genomes.</title>
        <authorList>
            <person name="Pitt A."/>
        </authorList>
    </citation>
    <scope>NUCLEOTIDE SEQUENCE [LARGE SCALE GENOMIC DNA]</scope>
    <source>
        <strain evidence="1 2">LEOWEIH-7C</strain>
    </source>
</reference>